<comment type="similarity">
    <text evidence="2">Belongs to the TFIIB family.</text>
</comment>
<dbReference type="GO" id="GO:0001006">
    <property type="term" value="F:RNA polymerase III type 3 promoter sequence-specific DNA binding"/>
    <property type="evidence" value="ECO:0000318"/>
    <property type="project" value="GO_Central"/>
</dbReference>
<accession>F0ZFY9</accession>
<dbReference type="VEuPathDB" id="AmoebaDB:DICPUDRAFT_6794"/>
<keyword evidence="4" id="KW-0863">Zinc-finger</keyword>
<dbReference type="Proteomes" id="UP000001064">
    <property type="component" value="Unassembled WGS sequence"/>
</dbReference>
<dbReference type="CDD" id="cd20553">
    <property type="entry name" value="CYCLIN_TFIIIB90_rpt1"/>
    <property type="match status" value="1"/>
</dbReference>
<evidence type="ECO:0000313" key="13">
    <source>
        <dbReference type="Proteomes" id="UP000001064"/>
    </source>
</evidence>
<dbReference type="EMBL" id="GL871007">
    <property type="protein sequence ID" value="EGC37147.1"/>
    <property type="molecule type" value="Genomic_DNA"/>
</dbReference>
<feature type="region of interest" description="Disordered" evidence="10">
    <location>
        <begin position="403"/>
        <end position="426"/>
    </location>
</feature>
<feature type="compositionally biased region" description="Acidic residues" evidence="10">
    <location>
        <begin position="323"/>
        <end position="343"/>
    </location>
</feature>
<sequence>CKLCGSESFATSNDGSVVCTDCGTIKDSANIVSEISFGDNSSIVGTFVSATRRTGSSYRSLGGRDSRAMSLENARRRLDEIATSLKIRTHHIDSAQRSFELAMENNFTKGRKTKLVAASCLYVVCRREKTPHLLIDFSEVLQVNVFTLAHTFLQLIKLLNIQLPIVDPSLFIYRFSSSLEFGSQTKEVTATANKLVARMKRDWMCTGRKPSGICGAALYIASKIHGFKRSMKEIVHIVKIGESTLLARLEEFRRTPSASLRFSEFDEMEIEEECDPPSFTRNRLKEQLELEAKQKEQKEREKKEKKRLKRELRKKKKSKSEEIENEENEEEKEEKEEIEEIEEILGISYPPLPSEVDSSVFEPNDTLDDLSEDELDLYLEHDKETVKKKEVIWTELNKEWIEKNAERQREIDEDIKAGRPPRKRKQ</sequence>
<dbReference type="SUPFAM" id="SSF47954">
    <property type="entry name" value="Cyclin-like"/>
    <property type="match status" value="2"/>
</dbReference>
<evidence type="ECO:0000256" key="4">
    <source>
        <dbReference type="ARBA" id="ARBA00022771"/>
    </source>
</evidence>
<dbReference type="GO" id="GO:0005634">
    <property type="term" value="C:nucleus"/>
    <property type="evidence" value="ECO:0000318"/>
    <property type="project" value="GO_Central"/>
</dbReference>
<dbReference type="eggNOG" id="KOG1598">
    <property type="taxonomic scope" value="Eukaryota"/>
</dbReference>
<dbReference type="GO" id="GO:0006352">
    <property type="term" value="P:DNA-templated transcription initiation"/>
    <property type="evidence" value="ECO:0000318"/>
    <property type="project" value="GO_Central"/>
</dbReference>
<evidence type="ECO:0000256" key="5">
    <source>
        <dbReference type="ARBA" id="ARBA00022833"/>
    </source>
</evidence>
<dbReference type="FunFam" id="1.10.472.10:FF:000066">
    <property type="entry name" value="Transcription factor IIIB subunit"/>
    <property type="match status" value="1"/>
</dbReference>
<evidence type="ECO:0000256" key="2">
    <source>
        <dbReference type="ARBA" id="ARBA00010857"/>
    </source>
</evidence>
<dbReference type="Pfam" id="PF07741">
    <property type="entry name" value="BRF1"/>
    <property type="match status" value="1"/>
</dbReference>
<dbReference type="GO" id="GO:0097550">
    <property type="term" value="C:transcription preinitiation complex"/>
    <property type="evidence" value="ECO:0000318"/>
    <property type="project" value="GO_Central"/>
</dbReference>
<dbReference type="Gene3D" id="1.20.5.650">
    <property type="entry name" value="Single helix bin"/>
    <property type="match status" value="1"/>
</dbReference>
<keyword evidence="5" id="KW-0862">Zinc</keyword>
<dbReference type="GO" id="GO:0000995">
    <property type="term" value="F:RNA polymerase III general transcription initiation factor activity"/>
    <property type="evidence" value="ECO:0000318"/>
    <property type="project" value="GO_Central"/>
</dbReference>
<dbReference type="GO" id="GO:0006383">
    <property type="term" value="P:transcription by RNA polymerase III"/>
    <property type="evidence" value="ECO:0000318"/>
    <property type="project" value="GO_Central"/>
</dbReference>
<feature type="compositionally biased region" description="Basic and acidic residues" evidence="10">
    <location>
        <begin position="403"/>
        <end position="417"/>
    </location>
</feature>
<organism evidence="12 13">
    <name type="scientific">Dictyostelium purpureum</name>
    <name type="common">Slime mold</name>
    <dbReference type="NCBI Taxonomy" id="5786"/>
    <lineage>
        <taxon>Eukaryota</taxon>
        <taxon>Amoebozoa</taxon>
        <taxon>Evosea</taxon>
        <taxon>Eumycetozoa</taxon>
        <taxon>Dictyostelia</taxon>
        <taxon>Dictyosteliales</taxon>
        <taxon>Dictyosteliaceae</taxon>
        <taxon>Dictyostelium</taxon>
    </lineage>
</organism>
<feature type="non-terminal residue" evidence="12">
    <location>
        <position position="426"/>
    </location>
</feature>
<evidence type="ECO:0000256" key="1">
    <source>
        <dbReference type="ARBA" id="ARBA00004123"/>
    </source>
</evidence>
<dbReference type="GeneID" id="10503743"/>
<evidence type="ECO:0000256" key="10">
    <source>
        <dbReference type="SAM" id="MobiDB-lite"/>
    </source>
</evidence>
<evidence type="ECO:0000259" key="11">
    <source>
        <dbReference type="SMART" id="SM00385"/>
    </source>
</evidence>
<dbReference type="InterPro" id="IPR011665">
    <property type="entry name" value="BRF1_TBP-bd_dom"/>
</dbReference>
<reference evidence="13" key="1">
    <citation type="journal article" date="2011" name="Genome Biol.">
        <title>Comparative genomics of the social amoebae Dictyostelium discoideum and Dictyostelium purpureum.</title>
        <authorList>
            <consortium name="US DOE Joint Genome Institute (JGI-PGF)"/>
            <person name="Sucgang R."/>
            <person name="Kuo A."/>
            <person name="Tian X."/>
            <person name="Salerno W."/>
            <person name="Parikh A."/>
            <person name="Feasley C.L."/>
            <person name="Dalin E."/>
            <person name="Tu H."/>
            <person name="Huang E."/>
            <person name="Barry K."/>
            <person name="Lindquist E."/>
            <person name="Shapiro H."/>
            <person name="Bruce D."/>
            <person name="Schmutz J."/>
            <person name="Salamov A."/>
            <person name="Fey P."/>
            <person name="Gaudet P."/>
            <person name="Anjard C."/>
            <person name="Babu M.M."/>
            <person name="Basu S."/>
            <person name="Bushmanova Y."/>
            <person name="van der Wel H."/>
            <person name="Katoh-Kurasawa M."/>
            <person name="Dinh C."/>
            <person name="Coutinho P.M."/>
            <person name="Saito T."/>
            <person name="Elias M."/>
            <person name="Schaap P."/>
            <person name="Kay R.R."/>
            <person name="Henrissat B."/>
            <person name="Eichinger L."/>
            <person name="Rivero F."/>
            <person name="Putnam N.H."/>
            <person name="West C.M."/>
            <person name="Loomis W.F."/>
            <person name="Chisholm R.L."/>
            <person name="Shaulsky G."/>
            <person name="Strassmann J.E."/>
            <person name="Queller D.C."/>
            <person name="Kuspa A."/>
            <person name="Grigoriev I.V."/>
        </authorList>
    </citation>
    <scope>NUCLEOTIDE SEQUENCE [LARGE SCALE GENOMIC DNA]</scope>
    <source>
        <strain evidence="13">QSDP1</strain>
    </source>
</reference>
<evidence type="ECO:0000256" key="8">
    <source>
        <dbReference type="ARBA" id="ARBA00023163"/>
    </source>
</evidence>
<feature type="domain" description="Cyclin-like" evidence="11">
    <location>
        <begin position="76"/>
        <end position="160"/>
    </location>
</feature>
<keyword evidence="13" id="KW-1185">Reference proteome</keyword>
<dbReference type="InterPro" id="IPR013150">
    <property type="entry name" value="TFIIB_cyclin"/>
</dbReference>
<protein>
    <recommendedName>
        <fullName evidence="11">Cyclin-like domain-containing protein</fullName>
    </recommendedName>
</protein>
<dbReference type="GO" id="GO:0008270">
    <property type="term" value="F:zinc ion binding"/>
    <property type="evidence" value="ECO:0007669"/>
    <property type="project" value="UniProtKB-KW"/>
</dbReference>
<dbReference type="InParanoid" id="F0ZFY9"/>
<keyword evidence="3" id="KW-0479">Metal-binding</keyword>
<dbReference type="PANTHER" id="PTHR11618:SF4">
    <property type="entry name" value="TRANSCRIPTION FACTOR IIIB 90 KDA SUBUNIT"/>
    <property type="match status" value="1"/>
</dbReference>
<feature type="non-terminal residue" evidence="12">
    <location>
        <position position="1"/>
    </location>
</feature>
<dbReference type="InterPro" id="IPR000812">
    <property type="entry name" value="TFIIB"/>
</dbReference>
<dbReference type="PRINTS" id="PR00685">
    <property type="entry name" value="TIFACTORIIB"/>
</dbReference>
<evidence type="ECO:0000256" key="3">
    <source>
        <dbReference type="ARBA" id="ARBA00022723"/>
    </source>
</evidence>
<proteinExistence type="inferred from homology"/>
<feature type="region of interest" description="Disordered" evidence="10">
    <location>
        <begin position="316"/>
        <end position="367"/>
    </location>
</feature>
<dbReference type="InterPro" id="IPR013763">
    <property type="entry name" value="Cyclin-like_dom"/>
</dbReference>
<dbReference type="Pfam" id="PF00382">
    <property type="entry name" value="TFIIB"/>
    <property type="match status" value="2"/>
</dbReference>
<dbReference type="Gene3D" id="1.10.472.10">
    <property type="entry name" value="Cyclin-like"/>
    <property type="match status" value="2"/>
</dbReference>
<keyword evidence="7" id="KW-0010">Activator</keyword>
<dbReference type="InterPro" id="IPR036915">
    <property type="entry name" value="Cyclin-like_sf"/>
</dbReference>
<evidence type="ECO:0000256" key="7">
    <source>
        <dbReference type="ARBA" id="ARBA00023159"/>
    </source>
</evidence>
<dbReference type="KEGG" id="dpp:DICPUDRAFT_6794"/>
<dbReference type="CDD" id="cd20554">
    <property type="entry name" value="CYCLIN_TFIIIB90_rpt2"/>
    <property type="match status" value="1"/>
</dbReference>
<evidence type="ECO:0000256" key="6">
    <source>
        <dbReference type="ARBA" id="ARBA00023015"/>
    </source>
</evidence>
<dbReference type="OMA" id="FHGENVP"/>
<dbReference type="STRING" id="5786.F0ZFY9"/>
<gene>
    <name evidence="12" type="ORF">DICPUDRAFT_6794</name>
</gene>
<dbReference type="OrthoDB" id="511529at2759"/>
<evidence type="ECO:0000256" key="9">
    <source>
        <dbReference type="ARBA" id="ARBA00023242"/>
    </source>
</evidence>
<comment type="subcellular location">
    <subcellularLocation>
        <location evidence="1">Nucleus</location>
    </subcellularLocation>
</comment>
<dbReference type="AlphaFoldDB" id="F0ZFY9"/>
<dbReference type="PANTHER" id="PTHR11618">
    <property type="entry name" value="TRANSCRIPTION INITIATION FACTOR IIB-RELATED"/>
    <property type="match status" value="1"/>
</dbReference>
<dbReference type="FunFam" id="1.10.472.10:FF:000007">
    <property type="entry name" value="Transcription factor IIIB 90 kDa subunit"/>
    <property type="match status" value="1"/>
</dbReference>
<keyword evidence="9" id="KW-0539">Nucleus</keyword>
<dbReference type="SMART" id="SM00385">
    <property type="entry name" value="CYCLIN"/>
    <property type="match status" value="2"/>
</dbReference>
<name>F0ZFY9_DICPU</name>
<dbReference type="GO" id="GO:0070897">
    <property type="term" value="P:transcription preinitiation complex assembly"/>
    <property type="evidence" value="ECO:0007669"/>
    <property type="project" value="InterPro"/>
</dbReference>
<dbReference type="RefSeq" id="XP_003286350.1">
    <property type="nucleotide sequence ID" value="XM_003286302.1"/>
</dbReference>
<keyword evidence="8" id="KW-0804">Transcription</keyword>
<keyword evidence="6" id="KW-0805">Transcription regulation</keyword>
<feature type="domain" description="Cyclin-like" evidence="11">
    <location>
        <begin position="170"/>
        <end position="254"/>
    </location>
</feature>
<evidence type="ECO:0000313" key="12">
    <source>
        <dbReference type="EMBL" id="EGC37147.1"/>
    </source>
</evidence>
<dbReference type="GO" id="GO:0000126">
    <property type="term" value="C:transcription factor TFIIIB complex"/>
    <property type="evidence" value="ECO:0000318"/>
    <property type="project" value="GO_Central"/>
</dbReference>
<dbReference type="GO" id="GO:0017025">
    <property type="term" value="F:TBP-class protein binding"/>
    <property type="evidence" value="ECO:0007669"/>
    <property type="project" value="InterPro"/>
</dbReference>